<keyword evidence="3" id="KW-1185">Reference proteome</keyword>
<dbReference type="EMBL" id="CP036275">
    <property type="protein sequence ID" value="QDU40394.1"/>
    <property type="molecule type" value="Genomic_DNA"/>
</dbReference>
<evidence type="ECO:0000313" key="2">
    <source>
        <dbReference type="EMBL" id="QDU40394.1"/>
    </source>
</evidence>
<dbReference type="KEGG" id="mri:Mal4_47500"/>
<sequence length="192" mass="20029">MSLVRTLIRDERGFVLSAELVLVSTILVVGLITGLTCVQSAIVAELKEVGGAFTRLDQSYSFTGMRGCWSSRCGLTAWTAGSANGVEIGPRVIESGPSYRVVPSTPLPAVPECPDGCPPVEVEEPVRPLPAPIQPVPESTAPCCPPVETPCCPPATVRVPGVFPAAPCPSPMGPVYSYGCGPFAPVAEPLVW</sequence>
<name>A0A517ZD28_9PLAN</name>
<dbReference type="RefSeq" id="WP_145371659.1">
    <property type="nucleotide sequence ID" value="NZ_CP036275.1"/>
</dbReference>
<dbReference type="AlphaFoldDB" id="A0A517ZD28"/>
<keyword evidence="1" id="KW-0472">Membrane</keyword>
<organism evidence="2 3">
    <name type="scientific">Maioricimonas rarisocia</name>
    <dbReference type="NCBI Taxonomy" id="2528026"/>
    <lineage>
        <taxon>Bacteria</taxon>
        <taxon>Pseudomonadati</taxon>
        <taxon>Planctomycetota</taxon>
        <taxon>Planctomycetia</taxon>
        <taxon>Planctomycetales</taxon>
        <taxon>Planctomycetaceae</taxon>
        <taxon>Maioricimonas</taxon>
    </lineage>
</organism>
<keyword evidence="1" id="KW-0812">Transmembrane</keyword>
<protein>
    <submittedName>
        <fullName evidence="2">Uncharacterized protein</fullName>
    </submittedName>
</protein>
<evidence type="ECO:0000313" key="3">
    <source>
        <dbReference type="Proteomes" id="UP000320496"/>
    </source>
</evidence>
<keyword evidence="1" id="KW-1133">Transmembrane helix</keyword>
<evidence type="ECO:0000256" key="1">
    <source>
        <dbReference type="SAM" id="Phobius"/>
    </source>
</evidence>
<accession>A0A517ZD28</accession>
<proteinExistence type="predicted"/>
<reference evidence="2 3" key="1">
    <citation type="submission" date="2019-02" db="EMBL/GenBank/DDBJ databases">
        <title>Deep-cultivation of Planctomycetes and their phenomic and genomic characterization uncovers novel biology.</title>
        <authorList>
            <person name="Wiegand S."/>
            <person name="Jogler M."/>
            <person name="Boedeker C."/>
            <person name="Pinto D."/>
            <person name="Vollmers J."/>
            <person name="Rivas-Marin E."/>
            <person name="Kohn T."/>
            <person name="Peeters S.H."/>
            <person name="Heuer A."/>
            <person name="Rast P."/>
            <person name="Oberbeckmann S."/>
            <person name="Bunk B."/>
            <person name="Jeske O."/>
            <person name="Meyerdierks A."/>
            <person name="Storesund J.E."/>
            <person name="Kallscheuer N."/>
            <person name="Luecker S."/>
            <person name="Lage O.M."/>
            <person name="Pohl T."/>
            <person name="Merkel B.J."/>
            <person name="Hornburger P."/>
            <person name="Mueller R.-W."/>
            <person name="Bruemmer F."/>
            <person name="Labrenz M."/>
            <person name="Spormann A.M."/>
            <person name="Op den Camp H."/>
            <person name="Overmann J."/>
            <person name="Amann R."/>
            <person name="Jetten M.S.M."/>
            <person name="Mascher T."/>
            <person name="Medema M.H."/>
            <person name="Devos D.P."/>
            <person name="Kaster A.-K."/>
            <person name="Ovreas L."/>
            <person name="Rohde M."/>
            <person name="Galperin M.Y."/>
            <person name="Jogler C."/>
        </authorList>
    </citation>
    <scope>NUCLEOTIDE SEQUENCE [LARGE SCALE GENOMIC DNA]</scope>
    <source>
        <strain evidence="2 3">Mal4</strain>
    </source>
</reference>
<feature type="transmembrane region" description="Helical" evidence="1">
    <location>
        <begin position="20"/>
        <end position="38"/>
    </location>
</feature>
<gene>
    <name evidence="2" type="ORF">Mal4_47500</name>
</gene>
<dbReference type="Proteomes" id="UP000320496">
    <property type="component" value="Chromosome"/>
</dbReference>